<name>A0A2H6MZY4_9SAUR</name>
<reference evidence="1" key="1">
    <citation type="submission" date="2017-07" db="EMBL/GenBank/DDBJ databases">
        <authorList>
            <person name="Mikheyev A."/>
            <person name="Grau M."/>
        </authorList>
    </citation>
    <scope>NUCLEOTIDE SEQUENCE</scope>
    <source>
        <tissue evidence="1">Venom_gland</tissue>
    </source>
</reference>
<reference evidence="1" key="2">
    <citation type="submission" date="2017-12" db="EMBL/GenBank/DDBJ databases">
        <title>Coralsnake Venomics: Analyses of Venom Gland Transcriptomes and Proteomes of Six Brazilian Taxa.</title>
        <authorList>
            <person name="Aird S.D."/>
            <person name="Jorge da Silva N."/>
            <person name="Qiu L."/>
            <person name="Villar-Briones A."/>
            <person name="Aparecida-Saddi V."/>
            <person name="Campos-Telles M.P."/>
            <person name="Grau M."/>
            <person name="Mikheyev A.S."/>
        </authorList>
    </citation>
    <scope>NUCLEOTIDE SEQUENCE</scope>
    <source>
        <tissue evidence="1">Venom_gland</tissue>
    </source>
</reference>
<dbReference type="CDD" id="cd09272">
    <property type="entry name" value="RNase_HI_RT_Ty1"/>
    <property type="match status" value="1"/>
</dbReference>
<dbReference type="AlphaFoldDB" id="A0A2H6MZY4"/>
<proteinExistence type="predicted"/>
<dbReference type="EMBL" id="IACI01029721">
    <property type="protein sequence ID" value="LAA21290.1"/>
    <property type="molecule type" value="Transcribed_RNA"/>
</dbReference>
<sequence length="120" mass="13597">MNPIRPITVMEDNESVVYISDNNTTGSRSRQIDIRYKNIKQLVKQAFIKLQYVPNHEQVADLLNKPLPTLNMNICARCALPDYRLPGKEGVVTVFIFCCQPGLEISSVSLELYQLVSNVL</sequence>
<protein>
    <submittedName>
        <fullName evidence="1">Uncharacterized protein</fullName>
    </submittedName>
</protein>
<evidence type="ECO:0000313" key="1">
    <source>
        <dbReference type="EMBL" id="LAA21290.1"/>
    </source>
</evidence>
<organism evidence="1">
    <name type="scientific">Micrurus carvalhoi</name>
    <dbReference type="NCBI Taxonomy" id="3147026"/>
    <lineage>
        <taxon>Eukaryota</taxon>
        <taxon>Metazoa</taxon>
        <taxon>Chordata</taxon>
        <taxon>Craniata</taxon>
        <taxon>Vertebrata</taxon>
        <taxon>Euteleostomi</taxon>
        <taxon>Lepidosauria</taxon>
        <taxon>Squamata</taxon>
        <taxon>Bifurcata</taxon>
        <taxon>Unidentata</taxon>
        <taxon>Episquamata</taxon>
        <taxon>Toxicofera</taxon>
        <taxon>Serpentes</taxon>
        <taxon>Colubroidea</taxon>
        <taxon>Elapidae</taxon>
        <taxon>Elapinae</taxon>
        <taxon>Micrurus</taxon>
    </lineage>
</organism>
<accession>A0A2H6MZY4</accession>